<dbReference type="Proteomes" id="UP000326509">
    <property type="component" value="Unassembled WGS sequence"/>
</dbReference>
<feature type="transmembrane region" description="Helical" evidence="1">
    <location>
        <begin position="39"/>
        <end position="68"/>
    </location>
</feature>
<dbReference type="AlphaFoldDB" id="A0A5J4J106"/>
<comment type="caution">
    <text evidence="2">The sequence shown here is derived from an EMBL/GenBank/DDBJ whole genome shotgun (WGS) entry which is preliminary data.</text>
</comment>
<name>A0A5J4J106_9FLAO</name>
<evidence type="ECO:0000313" key="3">
    <source>
        <dbReference type="Proteomes" id="UP000326509"/>
    </source>
</evidence>
<proteinExistence type="predicted"/>
<keyword evidence="1" id="KW-0812">Transmembrane</keyword>
<keyword evidence="3" id="KW-1185">Reference proteome</keyword>
<keyword evidence="1" id="KW-0472">Membrane</keyword>
<feature type="transmembrane region" description="Helical" evidence="1">
    <location>
        <begin position="88"/>
        <end position="114"/>
    </location>
</feature>
<dbReference type="EMBL" id="BKCG01000001">
    <property type="protein sequence ID" value="GER58157.1"/>
    <property type="molecule type" value="Genomic_DNA"/>
</dbReference>
<reference evidence="2 3" key="1">
    <citation type="submission" date="2019-08" db="EMBL/GenBank/DDBJ databases">
        <title>Draft genome sequence of Ulvibacter marinus type strain NBRC 109484.</title>
        <authorList>
            <person name="Kawano K."/>
            <person name="Ushijima N."/>
            <person name="Kihara M."/>
            <person name="Itoh H."/>
        </authorList>
    </citation>
    <scope>NUCLEOTIDE SEQUENCE [LARGE SCALE GENOMIC DNA]</scope>
    <source>
        <strain evidence="2 3">NBRC 109484</strain>
    </source>
</reference>
<protein>
    <submittedName>
        <fullName evidence="2">Uncharacterized protein</fullName>
    </submittedName>
</protein>
<feature type="transmembrane region" description="Helical" evidence="1">
    <location>
        <begin position="201"/>
        <end position="234"/>
    </location>
</feature>
<gene>
    <name evidence="2" type="ORF">ULMA_02650</name>
</gene>
<dbReference type="OrthoDB" id="1365379at2"/>
<organism evidence="2 3">
    <name type="scientific">Patiriisocius marinus</name>
    <dbReference type="NCBI Taxonomy" id="1397112"/>
    <lineage>
        <taxon>Bacteria</taxon>
        <taxon>Pseudomonadati</taxon>
        <taxon>Bacteroidota</taxon>
        <taxon>Flavobacteriia</taxon>
        <taxon>Flavobacteriales</taxon>
        <taxon>Flavobacteriaceae</taxon>
        <taxon>Patiriisocius</taxon>
    </lineage>
</organism>
<keyword evidence="1" id="KW-1133">Transmembrane helix</keyword>
<feature type="transmembrane region" description="Helical" evidence="1">
    <location>
        <begin position="148"/>
        <end position="181"/>
    </location>
</feature>
<accession>A0A5J4J106</accession>
<dbReference type="RefSeq" id="WP_151672250.1">
    <property type="nucleotide sequence ID" value="NZ_BKCG01000001.1"/>
</dbReference>
<evidence type="ECO:0000313" key="2">
    <source>
        <dbReference type="EMBL" id="GER58157.1"/>
    </source>
</evidence>
<evidence type="ECO:0000256" key="1">
    <source>
        <dbReference type="SAM" id="Phobius"/>
    </source>
</evidence>
<sequence length="257" mass="28793">MYQQLVSKIEQSKSFDFGDVLSRSVELFKKVWVEGFVHLLLMMVITMPIIIVTYIAMFAMFGANYLIAGGGNPEYMSQDFDPAMIPSMIGFGLLLLLVSAIMQTFNIAIMAHFYQVCKSKDMGTPLPQGGYFTYLKNGNFKKLLILSFALMGIAVVAMMLCYIPLFYVMVPLTLVMVIYAFNPDLTVKELISASFKLGNKYWLMTFLMLIVAGFIAYLGVLACGIGFFFTAMFARIPLYYIYKDTVGLDAADLTEIA</sequence>